<protein>
    <submittedName>
        <fullName evidence="2">Uncharacterized protein</fullName>
    </submittedName>
</protein>
<feature type="region of interest" description="Disordered" evidence="1">
    <location>
        <begin position="23"/>
        <end position="50"/>
    </location>
</feature>
<dbReference type="AlphaFoldDB" id="A0A151N4V5"/>
<keyword evidence="3" id="KW-1185">Reference proteome</keyword>
<feature type="compositionally biased region" description="Polar residues" evidence="1">
    <location>
        <begin position="23"/>
        <end position="33"/>
    </location>
</feature>
<feature type="region of interest" description="Disordered" evidence="1">
    <location>
        <begin position="84"/>
        <end position="124"/>
    </location>
</feature>
<comment type="caution">
    <text evidence="2">The sequence shown here is derived from an EMBL/GenBank/DDBJ whole genome shotgun (WGS) entry which is preliminary data.</text>
</comment>
<dbReference type="EMBL" id="AKHW03004053">
    <property type="protein sequence ID" value="KYO31727.1"/>
    <property type="molecule type" value="Genomic_DNA"/>
</dbReference>
<proteinExistence type="predicted"/>
<organism evidence="2 3">
    <name type="scientific">Alligator mississippiensis</name>
    <name type="common">American alligator</name>
    <dbReference type="NCBI Taxonomy" id="8496"/>
    <lineage>
        <taxon>Eukaryota</taxon>
        <taxon>Metazoa</taxon>
        <taxon>Chordata</taxon>
        <taxon>Craniata</taxon>
        <taxon>Vertebrata</taxon>
        <taxon>Euteleostomi</taxon>
        <taxon>Archelosauria</taxon>
        <taxon>Archosauria</taxon>
        <taxon>Crocodylia</taxon>
        <taxon>Alligatoridae</taxon>
        <taxon>Alligatorinae</taxon>
        <taxon>Alligator</taxon>
    </lineage>
</organism>
<name>A0A151N4V5_ALLMI</name>
<reference evidence="2 3" key="1">
    <citation type="journal article" date="2012" name="Genome Biol.">
        <title>Sequencing three crocodilian genomes to illuminate the evolution of archosaurs and amniotes.</title>
        <authorList>
            <person name="St John J.A."/>
            <person name="Braun E.L."/>
            <person name="Isberg S.R."/>
            <person name="Miles L.G."/>
            <person name="Chong A.Y."/>
            <person name="Gongora J."/>
            <person name="Dalzell P."/>
            <person name="Moran C."/>
            <person name="Bed'hom B."/>
            <person name="Abzhanov A."/>
            <person name="Burgess S.C."/>
            <person name="Cooksey A.M."/>
            <person name="Castoe T.A."/>
            <person name="Crawford N.G."/>
            <person name="Densmore L.D."/>
            <person name="Drew J.C."/>
            <person name="Edwards S.V."/>
            <person name="Faircloth B.C."/>
            <person name="Fujita M.K."/>
            <person name="Greenwold M.J."/>
            <person name="Hoffmann F.G."/>
            <person name="Howard J.M."/>
            <person name="Iguchi T."/>
            <person name="Janes D.E."/>
            <person name="Khan S.Y."/>
            <person name="Kohno S."/>
            <person name="de Koning A.J."/>
            <person name="Lance S.L."/>
            <person name="McCarthy F.M."/>
            <person name="McCormack J.E."/>
            <person name="Merchant M.E."/>
            <person name="Peterson D.G."/>
            <person name="Pollock D.D."/>
            <person name="Pourmand N."/>
            <person name="Raney B.J."/>
            <person name="Roessler K.A."/>
            <person name="Sanford J.R."/>
            <person name="Sawyer R.H."/>
            <person name="Schmidt C.J."/>
            <person name="Triplett E.W."/>
            <person name="Tuberville T.D."/>
            <person name="Venegas-Anaya M."/>
            <person name="Howard J.T."/>
            <person name="Jarvis E.D."/>
            <person name="Guillette L.J.Jr."/>
            <person name="Glenn T.C."/>
            <person name="Green R.E."/>
            <person name="Ray D.A."/>
        </authorList>
    </citation>
    <scope>NUCLEOTIDE SEQUENCE [LARGE SCALE GENOMIC DNA]</scope>
    <source>
        <strain evidence="2">KSC_2009_1</strain>
    </source>
</reference>
<evidence type="ECO:0000313" key="3">
    <source>
        <dbReference type="Proteomes" id="UP000050525"/>
    </source>
</evidence>
<gene>
    <name evidence="2" type="ORF">Y1Q_0022812</name>
</gene>
<evidence type="ECO:0000313" key="2">
    <source>
        <dbReference type="EMBL" id="KYO31727.1"/>
    </source>
</evidence>
<evidence type="ECO:0000256" key="1">
    <source>
        <dbReference type="SAM" id="MobiDB-lite"/>
    </source>
</evidence>
<dbReference type="Proteomes" id="UP000050525">
    <property type="component" value="Unassembled WGS sequence"/>
</dbReference>
<accession>A0A151N4V5</accession>
<sequence length="124" mass="13993">MVTGVKTMNREAALFSHLTKQQETLTMTGSPPASGTLCGRPGTCSGTQNSQLKTASAWGRVSYSCIIRRWKEMAEDAWKRKEWHRLFKNEITREEDNGKDGEEGDNNKKEEDDKDNENSKVAEP</sequence>